<comment type="subcellular location">
    <subcellularLocation>
        <location evidence="1">Membrane</location>
        <topology evidence="1">Multi-pass membrane protein</topology>
    </subcellularLocation>
</comment>
<gene>
    <name evidence="7" type="ORF">SAMN02745130_02851</name>
</gene>
<keyword evidence="3 6" id="KW-0812">Transmembrane</keyword>
<dbReference type="EMBL" id="FUYB01000016">
    <property type="protein sequence ID" value="SKA87669.1"/>
    <property type="molecule type" value="Genomic_DNA"/>
</dbReference>
<evidence type="ECO:0000256" key="3">
    <source>
        <dbReference type="ARBA" id="ARBA00022692"/>
    </source>
</evidence>
<reference evidence="7 8" key="1">
    <citation type="submission" date="2017-02" db="EMBL/GenBank/DDBJ databases">
        <authorList>
            <person name="Peterson S.W."/>
        </authorList>
    </citation>
    <scope>NUCLEOTIDE SEQUENCE [LARGE SCALE GENOMIC DNA]</scope>
    <source>
        <strain evidence="7 8">ATCC 49788</strain>
    </source>
</reference>
<keyword evidence="8" id="KW-1185">Reference proteome</keyword>
<dbReference type="Pfam" id="PF01594">
    <property type="entry name" value="AI-2E_transport"/>
    <property type="match status" value="1"/>
</dbReference>
<dbReference type="InterPro" id="IPR002549">
    <property type="entry name" value="AI-2E-like"/>
</dbReference>
<evidence type="ECO:0000256" key="5">
    <source>
        <dbReference type="ARBA" id="ARBA00023136"/>
    </source>
</evidence>
<organism evidence="7 8">
    <name type="scientific">Thiothrix eikelboomii</name>
    <dbReference type="NCBI Taxonomy" id="92487"/>
    <lineage>
        <taxon>Bacteria</taxon>
        <taxon>Pseudomonadati</taxon>
        <taxon>Pseudomonadota</taxon>
        <taxon>Gammaproteobacteria</taxon>
        <taxon>Thiotrichales</taxon>
        <taxon>Thiotrichaceae</taxon>
        <taxon>Thiothrix</taxon>
    </lineage>
</organism>
<evidence type="ECO:0000313" key="8">
    <source>
        <dbReference type="Proteomes" id="UP000190460"/>
    </source>
</evidence>
<evidence type="ECO:0000313" key="7">
    <source>
        <dbReference type="EMBL" id="SKA87669.1"/>
    </source>
</evidence>
<evidence type="ECO:0000256" key="6">
    <source>
        <dbReference type="SAM" id="Phobius"/>
    </source>
</evidence>
<keyword evidence="5 6" id="KW-0472">Membrane</keyword>
<evidence type="ECO:0000256" key="4">
    <source>
        <dbReference type="ARBA" id="ARBA00022989"/>
    </source>
</evidence>
<dbReference type="STRING" id="92487.SAMN02745130_02851"/>
<name>A0A1T4XDV5_9GAMM</name>
<dbReference type="GO" id="GO:0016020">
    <property type="term" value="C:membrane"/>
    <property type="evidence" value="ECO:0007669"/>
    <property type="project" value="UniProtKB-SubCell"/>
</dbReference>
<dbReference type="OrthoDB" id="9772136at2"/>
<dbReference type="AlphaFoldDB" id="A0A1T4XDV5"/>
<dbReference type="GO" id="GO:0055085">
    <property type="term" value="P:transmembrane transport"/>
    <property type="evidence" value="ECO:0007669"/>
    <property type="project" value="TreeGrafter"/>
</dbReference>
<feature type="transmembrane region" description="Helical" evidence="6">
    <location>
        <begin position="214"/>
        <end position="233"/>
    </location>
</feature>
<feature type="transmembrane region" description="Helical" evidence="6">
    <location>
        <begin position="34"/>
        <end position="61"/>
    </location>
</feature>
<dbReference type="Proteomes" id="UP000190460">
    <property type="component" value="Unassembled WGS sequence"/>
</dbReference>
<comment type="similarity">
    <text evidence="2">Belongs to the autoinducer-2 exporter (AI-2E) (TC 2.A.86) family.</text>
</comment>
<keyword evidence="4 6" id="KW-1133">Transmembrane helix</keyword>
<evidence type="ECO:0000256" key="1">
    <source>
        <dbReference type="ARBA" id="ARBA00004141"/>
    </source>
</evidence>
<protein>
    <submittedName>
        <fullName evidence="7">Predicted PurR-regulated permease PerM</fullName>
    </submittedName>
</protein>
<feature type="transmembrane region" description="Helical" evidence="6">
    <location>
        <begin position="301"/>
        <end position="329"/>
    </location>
</feature>
<feature type="transmembrane region" description="Helical" evidence="6">
    <location>
        <begin position="336"/>
        <end position="355"/>
    </location>
</feature>
<sequence>MATSSEQLYRERFPYRLRKPTLSWERFLPTLTRIAVWGIFFGLLALLSSFFTLLFLTFVFTYLQSSIVDWLLRFAPKRRTSLVILVSSLFLSTVIALGVFIAPKVYQQAAGFAQGFSVYMQRIDKEILNIAARYPVLQEALPEVLGSAQQEQVPLVTDDPLTPETVGPPAPPRAFKDTPSGVILGMLAGTGKAADGRELARVALDQLANISRQAITMLTTFLLAFLFSFLIVLDMPHLAASVRDLENTRLRFIYVEVADNIKQFGRVLGQTMQAQFFIACVNTLLTAIGLSILGMNEQMAFLSVIVFVCSFIPVAGVFISSVPICLIALNTGGTHLVMLSILMIIFIHLVEGYALNPLIYGARLRINPVIVLIILTVGGKLFHIWGLILGVPVSTYIFGYAIRYDNNNLPPRLRRKHERKRLTQPTYAPEFPGPDSDGRG</sequence>
<feature type="transmembrane region" description="Helical" evidence="6">
    <location>
        <begin position="276"/>
        <end position="295"/>
    </location>
</feature>
<dbReference type="PANTHER" id="PTHR21716:SF62">
    <property type="entry name" value="TRANSPORT PROTEIN YDBI-RELATED"/>
    <property type="match status" value="1"/>
</dbReference>
<accession>A0A1T4XDV5</accession>
<feature type="transmembrane region" description="Helical" evidence="6">
    <location>
        <begin position="82"/>
        <end position="102"/>
    </location>
</feature>
<dbReference type="PANTHER" id="PTHR21716">
    <property type="entry name" value="TRANSMEMBRANE PROTEIN"/>
    <property type="match status" value="1"/>
</dbReference>
<evidence type="ECO:0000256" key="2">
    <source>
        <dbReference type="ARBA" id="ARBA00009773"/>
    </source>
</evidence>
<proteinExistence type="inferred from homology"/>
<dbReference type="RefSeq" id="WP_078923307.1">
    <property type="nucleotide sequence ID" value="NZ_FUYB01000016.1"/>
</dbReference>